<feature type="binding site" evidence="7">
    <location>
        <position position="88"/>
    </location>
    <ligand>
        <name>chlorophyll a</name>
        <dbReference type="ChEBI" id="CHEBI:58416"/>
        <label>1</label>
    </ligand>
</feature>
<name>A0A4D9CVF2_9STRA</name>
<evidence type="ECO:0000256" key="8">
    <source>
        <dbReference type="SAM" id="SignalP"/>
    </source>
</evidence>
<keyword evidence="6" id="KW-0934">Plastid</keyword>
<dbReference type="GO" id="GO:0016168">
    <property type="term" value="F:chlorophyll binding"/>
    <property type="evidence" value="ECO:0007669"/>
    <property type="project" value="UniProtKB-KW"/>
</dbReference>
<dbReference type="InterPro" id="IPR022796">
    <property type="entry name" value="Chloroa_b-bind"/>
</dbReference>
<dbReference type="Pfam" id="PF00504">
    <property type="entry name" value="Chloroa_b-bind"/>
    <property type="match status" value="1"/>
</dbReference>
<evidence type="ECO:0000313" key="9">
    <source>
        <dbReference type="EMBL" id="TFJ82564.1"/>
    </source>
</evidence>
<sequence length="220" mass="23084">MKTVFALAALLPYAAGFVAPVALPTASSAGKAVRGRTTMMAERSKSLPFLMKPKNLDGSMAGDVGFDPLGLSEINEVGIDLYWLREAELKHCRLGMMAAAGILFVEAVGPAPGFPSTKSQMDAFWTVYAEKPSLVGAAVVAIAILEVISGVATTQGRQNGDRAPGDYNFDPLGFGKDPAKFKDLQLKEVKNGRLAMIAAAGMILQGVSTHQGALQNLSGN</sequence>
<comment type="subcellular location">
    <subcellularLocation>
        <location evidence="2">Plastid</location>
        <location evidence="2">Chloroplast</location>
    </subcellularLocation>
</comment>
<dbReference type="GO" id="GO:0009765">
    <property type="term" value="P:photosynthesis, light harvesting"/>
    <property type="evidence" value="ECO:0007669"/>
    <property type="project" value="InterPro"/>
</dbReference>
<proteinExistence type="inferred from homology"/>
<reference evidence="9 10" key="1">
    <citation type="submission" date="2019-01" db="EMBL/GenBank/DDBJ databases">
        <title>Nuclear Genome Assembly of the Microalgal Biofuel strain Nannochloropsis salina CCMP1776.</title>
        <authorList>
            <person name="Hovde B."/>
        </authorList>
    </citation>
    <scope>NUCLEOTIDE SEQUENCE [LARGE SCALE GENOMIC DNA]</scope>
    <source>
        <strain evidence="9 10">CCMP1776</strain>
    </source>
</reference>
<feature type="binding site" evidence="7">
    <location>
        <position position="72"/>
    </location>
    <ligand>
        <name>chlorophyll a</name>
        <dbReference type="ChEBI" id="CHEBI:58416"/>
        <label>1</label>
    </ligand>
</feature>
<feature type="binding site" description="axial binding residue" evidence="7">
    <location>
        <position position="135"/>
    </location>
    <ligand>
        <name>chlorophyll b</name>
        <dbReference type="ChEBI" id="CHEBI:61721"/>
        <label>1</label>
    </ligand>
    <ligandPart>
        <name>Mg</name>
        <dbReference type="ChEBI" id="CHEBI:25107"/>
    </ligandPart>
</feature>
<evidence type="ECO:0000256" key="7">
    <source>
        <dbReference type="PIRSR" id="PIRSR601344-1"/>
    </source>
</evidence>
<comment type="function">
    <text evidence="1">The light-harvesting complex (LHC) functions as a light receptor, it captures and delivers excitation energy to photosystems with which it is closely associated. Energy is transferred from the carotenoid and chlorophyll C (or B) to chlorophyll A and the photosynthetic reaction centers where it is used to synthesize ATP and reducing power.</text>
</comment>
<keyword evidence="7" id="KW-0148">Chlorophyll</keyword>
<organism evidence="9 10">
    <name type="scientific">Nannochloropsis salina CCMP1776</name>
    <dbReference type="NCBI Taxonomy" id="1027361"/>
    <lineage>
        <taxon>Eukaryota</taxon>
        <taxon>Sar</taxon>
        <taxon>Stramenopiles</taxon>
        <taxon>Ochrophyta</taxon>
        <taxon>Eustigmatophyceae</taxon>
        <taxon>Eustigmatales</taxon>
        <taxon>Monodopsidaceae</taxon>
        <taxon>Microchloropsis</taxon>
        <taxon>Microchloropsis salina</taxon>
    </lineage>
</organism>
<accession>A0A4D9CVF2</accession>
<dbReference type="OrthoDB" id="423598at2759"/>
<comment type="caution">
    <text evidence="9">The sequence shown here is derived from an EMBL/GenBank/DDBJ whole genome shotgun (WGS) entry which is preliminary data.</text>
</comment>
<feature type="binding site" evidence="7">
    <location>
        <position position="193"/>
    </location>
    <ligand>
        <name>chlorophyll a</name>
        <dbReference type="ChEBI" id="CHEBI:58416"/>
        <label>1</label>
    </ligand>
</feature>
<evidence type="ECO:0000256" key="1">
    <source>
        <dbReference type="ARBA" id="ARBA00004022"/>
    </source>
</evidence>
<feature type="binding site" description="axial binding residue" evidence="7">
    <location>
        <position position="93"/>
    </location>
    <ligand>
        <name>chlorophyll b</name>
        <dbReference type="ChEBI" id="CHEBI:61721"/>
        <label>1</label>
    </ligand>
    <ligandPart>
        <name>Mg</name>
        <dbReference type="ChEBI" id="CHEBI:25107"/>
    </ligandPart>
</feature>
<keyword evidence="4" id="KW-0150">Chloroplast</keyword>
<feature type="binding site" evidence="7">
    <location>
        <position position="205"/>
    </location>
    <ligand>
        <name>chlorophyll a</name>
        <dbReference type="ChEBI" id="CHEBI:58416"/>
        <label>1</label>
    </ligand>
</feature>
<dbReference type="Proteomes" id="UP000355283">
    <property type="component" value="Unassembled WGS sequence"/>
</dbReference>
<dbReference type="GO" id="GO:0009507">
    <property type="term" value="C:chloroplast"/>
    <property type="evidence" value="ECO:0007669"/>
    <property type="project" value="UniProtKB-SubCell"/>
</dbReference>
<keyword evidence="7" id="KW-0157">Chromophore</keyword>
<keyword evidence="10" id="KW-1185">Reference proteome</keyword>
<feature type="binding site" evidence="7">
    <location>
        <position position="188"/>
    </location>
    <ligand>
        <name>chlorophyll a</name>
        <dbReference type="ChEBI" id="CHEBI:58416"/>
        <label>1</label>
    </ligand>
</feature>
<keyword evidence="8" id="KW-0732">Signal</keyword>
<evidence type="ECO:0000256" key="4">
    <source>
        <dbReference type="ARBA" id="ARBA00022528"/>
    </source>
</evidence>
<evidence type="ECO:0000313" key="10">
    <source>
        <dbReference type="Proteomes" id="UP000355283"/>
    </source>
</evidence>
<feature type="chain" id="PRO_5020029336" description="Plastid light harvesting protein" evidence="8">
    <location>
        <begin position="17"/>
        <end position="220"/>
    </location>
</feature>
<evidence type="ECO:0000256" key="5">
    <source>
        <dbReference type="ARBA" id="ARBA00022531"/>
    </source>
</evidence>
<dbReference type="GO" id="GO:0016020">
    <property type="term" value="C:membrane"/>
    <property type="evidence" value="ECO:0007669"/>
    <property type="project" value="InterPro"/>
</dbReference>
<evidence type="ECO:0000256" key="6">
    <source>
        <dbReference type="ARBA" id="ARBA00022640"/>
    </source>
</evidence>
<comment type="similarity">
    <text evidence="3">Belongs to the fucoxanthin chlorophyll protein family.</text>
</comment>
<dbReference type="Gene3D" id="1.10.3460.10">
    <property type="entry name" value="Chlorophyll a/b binding protein domain"/>
    <property type="match status" value="1"/>
</dbReference>
<dbReference type="PANTHER" id="PTHR21649">
    <property type="entry name" value="CHLOROPHYLL A/B BINDING PROTEIN"/>
    <property type="match status" value="1"/>
</dbReference>
<feature type="binding site" evidence="7">
    <location>
        <position position="187"/>
    </location>
    <ligand>
        <name>chlorophyll a</name>
        <dbReference type="ChEBI" id="CHEBI:58416"/>
        <label>1</label>
    </ligand>
</feature>
<dbReference type="SUPFAM" id="SSF103511">
    <property type="entry name" value="Chlorophyll a-b binding protein"/>
    <property type="match status" value="1"/>
</dbReference>
<evidence type="ECO:0000256" key="2">
    <source>
        <dbReference type="ARBA" id="ARBA00004229"/>
    </source>
</evidence>
<evidence type="ECO:0000256" key="3">
    <source>
        <dbReference type="ARBA" id="ARBA00005933"/>
    </source>
</evidence>
<protein>
    <recommendedName>
        <fullName evidence="11">Plastid light harvesting protein</fullName>
    </recommendedName>
</protein>
<feature type="binding site" evidence="7">
    <location>
        <position position="191"/>
    </location>
    <ligand>
        <name>chlorophyll a</name>
        <dbReference type="ChEBI" id="CHEBI:58416"/>
        <label>1</label>
    </ligand>
</feature>
<feature type="signal peptide" evidence="8">
    <location>
        <begin position="1"/>
        <end position="16"/>
    </location>
</feature>
<dbReference type="InterPro" id="IPR001344">
    <property type="entry name" value="Chloro_AB-bd_pln"/>
</dbReference>
<feature type="binding site" evidence="7">
    <location>
        <position position="91"/>
    </location>
    <ligand>
        <name>chlorophyll a</name>
        <dbReference type="ChEBI" id="CHEBI:58416"/>
        <label>1</label>
    </ligand>
</feature>
<keyword evidence="5" id="KW-0602">Photosynthesis</keyword>
<dbReference type="AlphaFoldDB" id="A0A4D9CVF2"/>
<gene>
    <name evidence="9" type="ORF">NSK_005990</name>
</gene>
<evidence type="ECO:0008006" key="11">
    <source>
        <dbReference type="Google" id="ProtNLM"/>
    </source>
</evidence>
<dbReference type="EMBL" id="SDOX01000096">
    <property type="protein sequence ID" value="TFJ82564.1"/>
    <property type="molecule type" value="Genomic_DNA"/>
</dbReference>